<feature type="transmembrane region" description="Helical" evidence="2">
    <location>
        <begin position="12"/>
        <end position="28"/>
    </location>
</feature>
<evidence type="ECO:0000313" key="4">
    <source>
        <dbReference type="Proteomes" id="UP001589707"/>
    </source>
</evidence>
<gene>
    <name evidence="3" type="ORF">ACFFN1_14545</name>
</gene>
<proteinExistence type="predicted"/>
<reference evidence="3 4" key="1">
    <citation type="submission" date="2024-09" db="EMBL/GenBank/DDBJ databases">
        <authorList>
            <person name="Sun Q."/>
            <person name="Mori K."/>
        </authorList>
    </citation>
    <scope>NUCLEOTIDE SEQUENCE [LARGE SCALE GENOMIC DNA]</scope>
    <source>
        <strain evidence="3 4">JCM 11683</strain>
    </source>
</reference>
<evidence type="ECO:0000313" key="3">
    <source>
        <dbReference type="EMBL" id="MFB9777595.1"/>
    </source>
</evidence>
<dbReference type="Proteomes" id="UP001589707">
    <property type="component" value="Unassembled WGS sequence"/>
</dbReference>
<feature type="region of interest" description="Disordered" evidence="1">
    <location>
        <begin position="234"/>
        <end position="256"/>
    </location>
</feature>
<accession>A0ABV5X552</accession>
<sequence length="256" mass="28541">MDAISEAFDWVSRTLAVVTVVTVIWRFIRFRGRQRVIAKFFGSRALTICLPRRELSNRSAIVEADFVAAKTLELFLQSFKIRVDYSFVEPDGTIDLQAPGLVVICGPKSSNVVAKALNNDSAFSFQQQGEHWTIFDHTTKSTYYSRSDTKGQQSDIGLLSRAHVAAHSRKTFLSLAGVHAEGSAVMAEHLCDYRTLKRMMKRSRRHMFSAVIAGTYNVDPLRVTSTQELVFRKRPQAVSTPPPLVDVDPSGENGSA</sequence>
<name>A0ABV5X552_9MICO</name>
<keyword evidence="2" id="KW-1133">Transmembrane helix</keyword>
<dbReference type="RefSeq" id="WP_376841572.1">
    <property type="nucleotide sequence ID" value="NZ_JBHMAU010000125.1"/>
</dbReference>
<keyword evidence="2" id="KW-0812">Transmembrane</keyword>
<keyword evidence="2" id="KW-0472">Membrane</keyword>
<dbReference type="EMBL" id="JBHMAU010000125">
    <property type="protein sequence ID" value="MFB9777595.1"/>
    <property type="molecule type" value="Genomic_DNA"/>
</dbReference>
<comment type="caution">
    <text evidence="3">The sequence shown here is derived from an EMBL/GenBank/DDBJ whole genome shotgun (WGS) entry which is preliminary data.</text>
</comment>
<evidence type="ECO:0000256" key="2">
    <source>
        <dbReference type="SAM" id="Phobius"/>
    </source>
</evidence>
<evidence type="ECO:0000256" key="1">
    <source>
        <dbReference type="SAM" id="MobiDB-lite"/>
    </source>
</evidence>
<organism evidence="3 4">
    <name type="scientific">Brevibacterium otitidis</name>
    <dbReference type="NCBI Taxonomy" id="53364"/>
    <lineage>
        <taxon>Bacteria</taxon>
        <taxon>Bacillati</taxon>
        <taxon>Actinomycetota</taxon>
        <taxon>Actinomycetes</taxon>
        <taxon>Micrococcales</taxon>
        <taxon>Brevibacteriaceae</taxon>
        <taxon>Brevibacterium</taxon>
    </lineage>
</organism>
<protein>
    <submittedName>
        <fullName evidence="3">Uncharacterized protein</fullName>
    </submittedName>
</protein>
<keyword evidence="4" id="KW-1185">Reference proteome</keyword>